<gene>
    <name evidence="1" type="ORF">TCIL3000_7_1280</name>
</gene>
<protein>
    <submittedName>
        <fullName evidence="1">Uncharacterized protein TCIL3000_7_1280</fullName>
    </submittedName>
</protein>
<name>G0UPL3_TRYCI</name>
<sequence length="332" mass="37626">MASWRRDTTDVEAGNGGLSLTLTLLINGHKFEVGVPLLGNGADEDCRGSLIIPRLQSHTQKGLTYFTLHFAMSVTGKLPDEPGVCYLAFLEIDEIFHYLGALIPGEPPVESAMQIHELPERALVFFRKFPEPPEPYYLLPVVMRLVEDVSMILWCEPVHASLASSHLQNAARELPSYKKAMKCFGGEWNLFLENISSYLNLWHIFVYDDEEIEEHGLHGEECYRERRLVHPKYRKRVAESDSAYVRLGREARATLENRIRDRVMRCERCKHGRLCKECTEGLMKLPCTSALCWITAVHRVKRVTGSRGLLAWDPLLPLVVTDNPSDAIPGGL</sequence>
<dbReference type="AlphaFoldDB" id="G0UPL3"/>
<dbReference type="VEuPathDB" id="TriTrypDB:TcIL3000_7_1280"/>
<dbReference type="EMBL" id="HE575320">
    <property type="protein sequence ID" value="CCC91324.1"/>
    <property type="molecule type" value="Genomic_DNA"/>
</dbReference>
<proteinExistence type="predicted"/>
<evidence type="ECO:0000313" key="1">
    <source>
        <dbReference type="EMBL" id="CCC91324.1"/>
    </source>
</evidence>
<organism evidence="1">
    <name type="scientific">Trypanosoma congolense (strain IL3000)</name>
    <dbReference type="NCBI Taxonomy" id="1068625"/>
    <lineage>
        <taxon>Eukaryota</taxon>
        <taxon>Discoba</taxon>
        <taxon>Euglenozoa</taxon>
        <taxon>Kinetoplastea</taxon>
        <taxon>Metakinetoplastina</taxon>
        <taxon>Trypanosomatida</taxon>
        <taxon>Trypanosomatidae</taxon>
        <taxon>Trypanosoma</taxon>
        <taxon>Nannomonas</taxon>
    </lineage>
</organism>
<accession>G0UPL3</accession>
<reference evidence="1" key="1">
    <citation type="journal article" date="2012" name="Proc. Natl. Acad. Sci. U.S.A.">
        <title>Antigenic diversity is generated by distinct evolutionary mechanisms in African trypanosome species.</title>
        <authorList>
            <person name="Jackson A.P."/>
            <person name="Berry A."/>
            <person name="Aslett M."/>
            <person name="Allison H.C."/>
            <person name="Burton P."/>
            <person name="Vavrova-Anderson J."/>
            <person name="Brown R."/>
            <person name="Browne H."/>
            <person name="Corton N."/>
            <person name="Hauser H."/>
            <person name="Gamble J."/>
            <person name="Gilderthorp R."/>
            <person name="Marcello L."/>
            <person name="McQuillan J."/>
            <person name="Otto T.D."/>
            <person name="Quail M.A."/>
            <person name="Sanders M.J."/>
            <person name="van Tonder A."/>
            <person name="Ginger M.L."/>
            <person name="Field M.C."/>
            <person name="Barry J.D."/>
            <person name="Hertz-Fowler C."/>
            <person name="Berriman M."/>
        </authorList>
    </citation>
    <scope>NUCLEOTIDE SEQUENCE</scope>
    <source>
        <strain evidence="1">IL3000</strain>
    </source>
</reference>